<dbReference type="EMBL" id="LR026982">
    <property type="protein sequence ID" value="VCU06595.1"/>
    <property type="molecule type" value="Genomic_DNA"/>
</dbReference>
<gene>
    <name evidence="2" type="ORF">RHODGE_RHODGE_01013</name>
    <name evidence="1" type="ORF">RHODPL_RHODPL_00043</name>
</gene>
<keyword evidence="3" id="KW-1185">Reference proteome</keyword>
<organism evidence="2 3">
    <name type="scientific">Rhodoplanes serenus</name>
    <dbReference type="NCBI Taxonomy" id="200615"/>
    <lineage>
        <taxon>Bacteria</taxon>
        <taxon>Pseudomonadati</taxon>
        <taxon>Pseudomonadota</taxon>
        <taxon>Alphaproteobacteria</taxon>
        <taxon>Hyphomicrobiales</taxon>
        <taxon>Nitrobacteraceae</taxon>
        <taxon>Rhodoplanes</taxon>
    </lineage>
</organism>
<dbReference type="AlphaFoldDB" id="A0A3S4F6C0"/>
<geneLocation type="plasmid" evidence="1">
    <name>1</name>
</geneLocation>
<protein>
    <submittedName>
        <fullName evidence="2">Uncharacterized protein</fullName>
    </submittedName>
</protein>
<name>A0A3S4F6C0_9BRAD</name>
<proteinExistence type="predicted"/>
<dbReference type="Proteomes" id="UP000289200">
    <property type="component" value="Unassembled WGS sequence"/>
</dbReference>
<dbReference type="RefSeq" id="WP_129608036.1">
    <property type="nucleotide sequence ID" value="NZ_LR026982.1"/>
</dbReference>
<evidence type="ECO:0000313" key="1">
    <source>
        <dbReference type="EMBL" id="VCU06595.1"/>
    </source>
</evidence>
<evidence type="ECO:0000313" key="3">
    <source>
        <dbReference type="Proteomes" id="UP000289200"/>
    </source>
</evidence>
<dbReference type="OrthoDB" id="9786503at2"/>
<dbReference type="EMBL" id="UWOC01000077">
    <property type="protein sequence ID" value="VCU07863.1"/>
    <property type="molecule type" value="Genomic_DNA"/>
</dbReference>
<evidence type="ECO:0000313" key="2">
    <source>
        <dbReference type="EMBL" id="VCU07863.1"/>
    </source>
</evidence>
<accession>A0A3S4F6C0</accession>
<keyword evidence="1" id="KW-0614">Plasmid</keyword>
<reference evidence="3" key="1">
    <citation type="submission" date="2018-10" db="EMBL/GenBank/DDBJ databases">
        <authorList>
            <person name="Peiro R."/>
            <person name="Begona"/>
            <person name="Cbmso G."/>
            <person name="Lopez M."/>
            <person name="Gonzalez S."/>
            <person name="Sacristan E."/>
            <person name="Castillo E."/>
        </authorList>
    </citation>
    <scope>NUCLEOTIDE SEQUENCE [LARGE SCALE GENOMIC DNA]</scope>
</reference>
<reference evidence="2" key="2">
    <citation type="submission" date="2018-10" db="EMBL/GenBank/DDBJ databases">
        <authorList>
            <person name="Peiro R."/>
            <person name="Begona"/>
            <person name="Cbmso G."/>
            <person name="Lopez M."/>
            <person name="Gonzalez S."/>
            <person name="Sacristan E."/>
            <person name="Castillo E."/>
        </authorList>
    </citation>
    <scope>NUCLEOTIDE SEQUENCE</scope>
    <source>
        <strain evidence="2">Rhod_genome</strain>
        <strain evidence="1">Rhod_plasmid</strain>
        <plasmid evidence="1">1</plasmid>
    </source>
</reference>
<sequence length="122" mass="13596">MQKVTQWRKVAQEKRNRSTMKIAAVQANQVGALLCPRCGFHCLHHGRVTIFERQREDSDDLVMTVVDRSGTATSVADARSDNPSDRRHGLAIAFECEGCGEGIELTIAQHKGETHLAWRLSP</sequence>